<proteinExistence type="predicted"/>
<gene>
    <name evidence="7" type="ORF">IMCC3317_31310</name>
</gene>
<keyword evidence="5" id="KW-0732">Signal</keyword>
<evidence type="ECO:0000256" key="4">
    <source>
        <dbReference type="PROSITE-ProRule" id="PRU01161"/>
    </source>
</evidence>
<keyword evidence="1 4" id="KW-0378">Hydrolase</keyword>
<protein>
    <submittedName>
        <fullName evidence="7">Putative NTE family protein</fullName>
    </submittedName>
</protein>
<keyword evidence="8" id="KW-1185">Reference proteome</keyword>
<evidence type="ECO:0000256" key="3">
    <source>
        <dbReference type="ARBA" id="ARBA00023098"/>
    </source>
</evidence>
<evidence type="ECO:0000259" key="6">
    <source>
        <dbReference type="PROSITE" id="PS51635"/>
    </source>
</evidence>
<name>A0A7L4ZMN0_9FLAO</name>
<dbReference type="Pfam" id="PF19143">
    <property type="entry name" value="Omp85_2"/>
    <property type="match status" value="1"/>
</dbReference>
<dbReference type="OrthoDB" id="9770965at2"/>
<dbReference type="Pfam" id="PF01734">
    <property type="entry name" value="Patatin"/>
    <property type="match status" value="1"/>
</dbReference>
<dbReference type="GO" id="GO:0016787">
    <property type="term" value="F:hydrolase activity"/>
    <property type="evidence" value="ECO:0007669"/>
    <property type="project" value="UniProtKB-UniRule"/>
</dbReference>
<feature type="short sequence motif" description="GXGXXG" evidence="4">
    <location>
        <begin position="37"/>
        <end position="42"/>
    </location>
</feature>
<dbReference type="InterPro" id="IPR002641">
    <property type="entry name" value="PNPLA_dom"/>
</dbReference>
<dbReference type="PANTHER" id="PTHR14226">
    <property type="entry name" value="NEUROPATHY TARGET ESTERASE/SWISS CHEESE D.MELANOGASTER"/>
    <property type="match status" value="1"/>
</dbReference>
<evidence type="ECO:0000256" key="1">
    <source>
        <dbReference type="ARBA" id="ARBA00022801"/>
    </source>
</evidence>
<dbReference type="PANTHER" id="PTHR14226:SF76">
    <property type="entry name" value="NTE FAMILY PROTEIN RSSA"/>
    <property type="match status" value="1"/>
</dbReference>
<dbReference type="Gene3D" id="3.40.1090.10">
    <property type="entry name" value="Cytosolic phospholipase A2 catalytic domain"/>
    <property type="match status" value="2"/>
</dbReference>
<dbReference type="InterPro" id="IPR050301">
    <property type="entry name" value="NTE"/>
</dbReference>
<accession>A0A7L4ZMN0</accession>
<dbReference type="InterPro" id="IPR043864">
    <property type="entry name" value="Omp85-like_dom"/>
</dbReference>
<dbReference type="CDD" id="cd07205">
    <property type="entry name" value="Pat_PNPLA6_PNPLA7_NTE1_like"/>
    <property type="match status" value="1"/>
</dbReference>
<feature type="active site" description="Proton acceptor" evidence="4">
    <location>
        <position position="210"/>
    </location>
</feature>
<dbReference type="AlphaFoldDB" id="A0A7L4ZMN0"/>
<dbReference type="SUPFAM" id="SSF52151">
    <property type="entry name" value="FabD/lysophospholipase-like"/>
    <property type="match status" value="1"/>
</dbReference>
<feature type="short sequence motif" description="GXSXG" evidence="4">
    <location>
        <begin position="64"/>
        <end position="68"/>
    </location>
</feature>
<dbReference type="EMBL" id="CP019288">
    <property type="protein sequence ID" value="QHI37750.1"/>
    <property type="molecule type" value="Genomic_DNA"/>
</dbReference>
<dbReference type="RefSeq" id="WP_160130347.1">
    <property type="nucleotide sequence ID" value="NZ_CP019288.1"/>
</dbReference>
<evidence type="ECO:0000256" key="5">
    <source>
        <dbReference type="SAM" id="SignalP"/>
    </source>
</evidence>
<evidence type="ECO:0000313" key="8">
    <source>
        <dbReference type="Proteomes" id="UP000464657"/>
    </source>
</evidence>
<keyword evidence="3 4" id="KW-0443">Lipid metabolism</keyword>
<dbReference type="KEGG" id="kan:IMCC3317_31310"/>
<dbReference type="GO" id="GO:0016042">
    <property type="term" value="P:lipid catabolic process"/>
    <property type="evidence" value="ECO:0007669"/>
    <property type="project" value="UniProtKB-UniRule"/>
</dbReference>
<dbReference type="PROSITE" id="PS51635">
    <property type="entry name" value="PNPLA"/>
    <property type="match status" value="1"/>
</dbReference>
<evidence type="ECO:0000313" key="7">
    <source>
        <dbReference type="EMBL" id="QHI37750.1"/>
    </source>
</evidence>
<sequence length="741" mass="83922">MKKWILICIMILSFSFVTAQEEPQKKQDLKVGLVLSGGGAKGLAHIGTLKVIDSLGIRIDYIGGTSMGAIIGSLYASGYTGKQIDSIFKETDLELLIQDELPRSAKTFYEKDDAERYAITLPFDKFSVSFPSSISKGQNVYNLLAQLLLHVDHIDDFSKLPIPFLCIASDIEKGEQVILDKGYLPDAITASGAFPSLFEPVEIDERLLIDGGVINNYPIDEIKAKNVDIIIGVDVQDGLADRQKLKSAMRILSQINNFRTINDMKKKSKQTDIYIRPDIIGFSVISFGRGRELIKRGEKAGRNQLEALKEIAEKQQEKRKLTPVIIKDSIHINYVHLLGNEKYTRSYVSGKLRFKTPAKISFKKFTEGISNLAATGNFTGIRYKTLKNEDDSEDVILNLKERPNTTFLRLAAHYDDVYKTAGLINVTKKKILFNNDVASFDFIIGDNIRYNFEYYIDKGYYWSIGLKSRYNSFEKGINYDLISDENINPNLNRIDIEVSDFTNQLYAQTVVREEFVFGIGAEYKRLKIVSKTISQNNEEETIFEKSDFVSAFGFLKLDTYDNKYFPSSGIFFSGNFNWYLLSSDYNKNFEPFSLAKAKIGYATPLFSNISLNISSEGGFKLGDTPINSLDFVLGGFGNNFINNYTSFLGYDFLSFTGDSFVKGTITLDYNFYDKHHVNLTANYANIGENIFDNGEWFTTPNFNGYALGYGLETFFGPLQIKYAWTPDVDKDQLYFSIGFWF</sequence>
<dbReference type="Proteomes" id="UP000464657">
    <property type="component" value="Chromosome"/>
</dbReference>
<feature type="domain" description="PNPLA" evidence="6">
    <location>
        <begin position="33"/>
        <end position="223"/>
    </location>
</feature>
<organism evidence="7 8">
    <name type="scientific">Kordia antarctica</name>
    <dbReference type="NCBI Taxonomy" id="1218801"/>
    <lineage>
        <taxon>Bacteria</taxon>
        <taxon>Pseudomonadati</taxon>
        <taxon>Bacteroidota</taxon>
        <taxon>Flavobacteriia</taxon>
        <taxon>Flavobacteriales</taxon>
        <taxon>Flavobacteriaceae</taxon>
        <taxon>Kordia</taxon>
    </lineage>
</organism>
<feature type="chain" id="PRO_5029559192" evidence="5">
    <location>
        <begin position="20"/>
        <end position="741"/>
    </location>
</feature>
<feature type="active site" description="Nucleophile" evidence="4">
    <location>
        <position position="66"/>
    </location>
</feature>
<reference evidence="7 8" key="1">
    <citation type="journal article" date="2013" name="Int. J. Syst. Evol. Microbiol.">
        <title>Kordia antarctica sp. nov., isolated from Antarctic seawater.</title>
        <authorList>
            <person name="Baek K."/>
            <person name="Choi A."/>
            <person name="Kang I."/>
            <person name="Lee K."/>
            <person name="Cho J.C."/>
        </authorList>
    </citation>
    <scope>NUCLEOTIDE SEQUENCE [LARGE SCALE GENOMIC DNA]</scope>
    <source>
        <strain evidence="7 8">IMCC3317</strain>
    </source>
</reference>
<evidence type="ECO:0000256" key="2">
    <source>
        <dbReference type="ARBA" id="ARBA00022963"/>
    </source>
</evidence>
<feature type="signal peptide" evidence="5">
    <location>
        <begin position="1"/>
        <end position="19"/>
    </location>
</feature>
<keyword evidence="2 4" id="KW-0442">Lipid degradation</keyword>
<feature type="short sequence motif" description="DGA/G" evidence="4">
    <location>
        <begin position="210"/>
        <end position="212"/>
    </location>
</feature>
<dbReference type="InterPro" id="IPR016035">
    <property type="entry name" value="Acyl_Trfase/lysoPLipase"/>
</dbReference>